<evidence type="ECO:0000313" key="4">
    <source>
        <dbReference type="EMBL" id="HIW94876.1"/>
    </source>
</evidence>
<organism evidence="4 5">
    <name type="scientific">Candidatus Corynebacterium gallistercoris</name>
    <dbReference type="NCBI Taxonomy" id="2838530"/>
    <lineage>
        <taxon>Bacteria</taxon>
        <taxon>Bacillati</taxon>
        <taxon>Actinomycetota</taxon>
        <taxon>Actinomycetes</taxon>
        <taxon>Mycobacteriales</taxon>
        <taxon>Corynebacteriaceae</taxon>
        <taxon>Corynebacterium</taxon>
    </lineage>
</organism>
<evidence type="ECO:0000313" key="5">
    <source>
        <dbReference type="Proteomes" id="UP000824189"/>
    </source>
</evidence>
<dbReference type="EMBL" id="DXFZ01000002">
    <property type="protein sequence ID" value="HIW94876.1"/>
    <property type="molecule type" value="Genomic_DNA"/>
</dbReference>
<dbReference type="Pfam" id="PF00092">
    <property type="entry name" value="VWA"/>
    <property type="match status" value="1"/>
</dbReference>
<reference evidence="4" key="2">
    <citation type="submission" date="2021-04" db="EMBL/GenBank/DDBJ databases">
        <authorList>
            <person name="Gilroy R."/>
        </authorList>
    </citation>
    <scope>NUCLEOTIDE SEQUENCE</scope>
    <source>
        <strain evidence="4">4376</strain>
    </source>
</reference>
<dbReference type="PROSITE" id="PS50234">
    <property type="entry name" value="VWFA"/>
    <property type="match status" value="1"/>
</dbReference>
<keyword evidence="2" id="KW-0472">Membrane</keyword>
<name>A0A9D1UQ48_9CORY</name>
<dbReference type="AlphaFoldDB" id="A0A9D1UQ48"/>
<evidence type="ECO:0000259" key="3">
    <source>
        <dbReference type="PROSITE" id="PS50234"/>
    </source>
</evidence>
<evidence type="ECO:0000256" key="2">
    <source>
        <dbReference type="SAM" id="Phobius"/>
    </source>
</evidence>
<dbReference type="CDD" id="cd00198">
    <property type="entry name" value="vWFA"/>
    <property type="match status" value="1"/>
</dbReference>
<keyword evidence="2" id="KW-0812">Transmembrane</keyword>
<protein>
    <submittedName>
        <fullName evidence="4">VWA domain-containing protein</fullName>
    </submittedName>
</protein>
<dbReference type="InterPro" id="IPR036465">
    <property type="entry name" value="vWFA_dom_sf"/>
</dbReference>
<keyword evidence="2" id="KW-1133">Transmembrane helix</keyword>
<dbReference type="SMART" id="SM00327">
    <property type="entry name" value="VWA"/>
    <property type="match status" value="1"/>
</dbReference>
<accession>A0A9D1UQ48</accession>
<evidence type="ECO:0000256" key="1">
    <source>
        <dbReference type="SAM" id="MobiDB-lite"/>
    </source>
</evidence>
<sequence length="419" mass="42278">MGRHGSGKSNYTVAGWVWGALLALIAIVALIIGWNVVNNRNSEQVAQPECVGETYQLTVWADPSAEEAASGLAKEFNSSNPSAMDQCIEAAVAPMADAEAAGQYAAWADNVEAPQQPAAVWIPADAAAAVKDLGDAPVAFRNAEAPRLKGGAAVLAPELTGERAAAVHDEMRQRAADKFVDFASGDDRATGSKVVADLTGEPEAGGTEENGEAQPASAPGSSTGGAAGAQQVTFVLDTSGSMGLIEGGATRMDNVREPLAKAMIGVGEAGGTVGLWNYSSPLSAQATSPYRNNVDITVGDDGSTSAAILRQLGYGGATHTYSSITAAYGSAAAGAAEGTPSRVVLITDGPNDGGALSLDQAVAQIKKLHGDTSVQLEIVAIGDRVDVPALEQLADAAGGSVHQANNSLGVDQALSAALG</sequence>
<comment type="caution">
    <text evidence="4">The sequence shown here is derived from an EMBL/GenBank/DDBJ whole genome shotgun (WGS) entry which is preliminary data.</text>
</comment>
<proteinExistence type="predicted"/>
<dbReference type="InterPro" id="IPR002035">
    <property type="entry name" value="VWF_A"/>
</dbReference>
<dbReference type="SUPFAM" id="SSF53300">
    <property type="entry name" value="vWA-like"/>
    <property type="match status" value="1"/>
</dbReference>
<gene>
    <name evidence="4" type="ORF">H9867_00065</name>
</gene>
<feature type="transmembrane region" description="Helical" evidence="2">
    <location>
        <begin position="12"/>
        <end position="34"/>
    </location>
</feature>
<feature type="region of interest" description="Disordered" evidence="1">
    <location>
        <begin position="199"/>
        <end position="227"/>
    </location>
</feature>
<dbReference type="Gene3D" id="3.40.50.410">
    <property type="entry name" value="von Willebrand factor, type A domain"/>
    <property type="match status" value="1"/>
</dbReference>
<reference evidence="4" key="1">
    <citation type="journal article" date="2021" name="PeerJ">
        <title>Extensive microbial diversity within the chicken gut microbiome revealed by metagenomics and culture.</title>
        <authorList>
            <person name="Gilroy R."/>
            <person name="Ravi A."/>
            <person name="Getino M."/>
            <person name="Pursley I."/>
            <person name="Horton D.L."/>
            <person name="Alikhan N.F."/>
            <person name="Baker D."/>
            <person name="Gharbi K."/>
            <person name="Hall N."/>
            <person name="Watson M."/>
            <person name="Adriaenssens E.M."/>
            <person name="Foster-Nyarko E."/>
            <person name="Jarju S."/>
            <person name="Secka A."/>
            <person name="Antonio M."/>
            <person name="Oren A."/>
            <person name="Chaudhuri R.R."/>
            <person name="La Ragione R."/>
            <person name="Hildebrand F."/>
            <person name="Pallen M.J."/>
        </authorList>
    </citation>
    <scope>NUCLEOTIDE SEQUENCE</scope>
    <source>
        <strain evidence="4">4376</strain>
    </source>
</reference>
<feature type="domain" description="VWFA" evidence="3">
    <location>
        <begin position="231"/>
        <end position="418"/>
    </location>
</feature>
<dbReference type="Proteomes" id="UP000824189">
    <property type="component" value="Unassembled WGS sequence"/>
</dbReference>